<evidence type="ECO:0000256" key="4">
    <source>
        <dbReference type="ARBA" id="ARBA00022723"/>
    </source>
</evidence>
<dbReference type="InterPro" id="IPR052038">
    <property type="entry name" value="Type-VII_TA_antitoxin"/>
</dbReference>
<feature type="domain" description="Polymerase beta nucleotidyltransferase" evidence="8">
    <location>
        <begin position="10"/>
        <end position="100"/>
    </location>
</feature>
<evidence type="ECO:0000256" key="1">
    <source>
        <dbReference type="ARBA" id="ARBA00001946"/>
    </source>
</evidence>
<evidence type="ECO:0000256" key="2">
    <source>
        <dbReference type="ARBA" id="ARBA00022679"/>
    </source>
</evidence>
<keyword evidence="5" id="KW-0547">Nucleotide-binding</keyword>
<dbReference type="Proteomes" id="UP000248917">
    <property type="component" value="Unassembled WGS sequence"/>
</dbReference>
<evidence type="ECO:0000259" key="8">
    <source>
        <dbReference type="Pfam" id="PF18765"/>
    </source>
</evidence>
<comment type="caution">
    <text evidence="9">The sequence shown here is derived from an EMBL/GenBank/DDBJ whole genome shotgun (WGS) entry which is preliminary data.</text>
</comment>
<dbReference type="InterPro" id="IPR041633">
    <property type="entry name" value="Polbeta"/>
</dbReference>
<protein>
    <recommendedName>
        <fullName evidence="8">Polymerase beta nucleotidyltransferase domain-containing protein</fullName>
    </recommendedName>
</protein>
<keyword evidence="10" id="KW-1185">Reference proteome</keyword>
<dbReference type="RefSeq" id="WP_111391563.1">
    <property type="nucleotide sequence ID" value="NZ_QKTX01000002.1"/>
</dbReference>
<name>A0A326RWJ1_9BACT</name>
<dbReference type="Pfam" id="PF18765">
    <property type="entry name" value="Polbeta"/>
    <property type="match status" value="1"/>
</dbReference>
<dbReference type="EMBL" id="QKTX01000002">
    <property type="protein sequence ID" value="PZV86430.1"/>
    <property type="molecule type" value="Genomic_DNA"/>
</dbReference>
<comment type="cofactor">
    <cofactor evidence="1">
        <name>Mg(2+)</name>
        <dbReference type="ChEBI" id="CHEBI:18420"/>
    </cofactor>
</comment>
<dbReference type="GO" id="GO:0005524">
    <property type="term" value="F:ATP binding"/>
    <property type="evidence" value="ECO:0007669"/>
    <property type="project" value="UniProtKB-KW"/>
</dbReference>
<evidence type="ECO:0000313" key="10">
    <source>
        <dbReference type="Proteomes" id="UP000248917"/>
    </source>
</evidence>
<accession>A0A326RWJ1</accession>
<organism evidence="9 10">
    <name type="scientific">Algoriphagus aquaeductus</name>
    <dbReference type="NCBI Taxonomy" id="475299"/>
    <lineage>
        <taxon>Bacteria</taxon>
        <taxon>Pseudomonadati</taxon>
        <taxon>Bacteroidota</taxon>
        <taxon>Cytophagia</taxon>
        <taxon>Cytophagales</taxon>
        <taxon>Cyclobacteriaceae</taxon>
        <taxon>Algoriphagus</taxon>
    </lineage>
</organism>
<keyword evidence="7" id="KW-0460">Magnesium</keyword>
<dbReference type="GO" id="GO:0046872">
    <property type="term" value="F:metal ion binding"/>
    <property type="evidence" value="ECO:0007669"/>
    <property type="project" value="UniProtKB-KW"/>
</dbReference>
<evidence type="ECO:0000313" key="9">
    <source>
        <dbReference type="EMBL" id="PZV86430.1"/>
    </source>
</evidence>
<keyword evidence="6" id="KW-0067">ATP-binding</keyword>
<dbReference type="AlphaFoldDB" id="A0A326RWJ1"/>
<dbReference type="GO" id="GO:0016779">
    <property type="term" value="F:nucleotidyltransferase activity"/>
    <property type="evidence" value="ECO:0007669"/>
    <property type="project" value="UniProtKB-KW"/>
</dbReference>
<dbReference type="OrthoDB" id="9793933at2"/>
<dbReference type="Gene3D" id="3.30.460.10">
    <property type="entry name" value="Beta Polymerase, domain 2"/>
    <property type="match status" value="1"/>
</dbReference>
<reference evidence="9 10" key="1">
    <citation type="submission" date="2018-06" db="EMBL/GenBank/DDBJ databases">
        <title>Genomic Encyclopedia of Archaeal and Bacterial Type Strains, Phase II (KMG-II): from individual species to whole genera.</title>
        <authorList>
            <person name="Goeker M."/>
        </authorList>
    </citation>
    <scope>NUCLEOTIDE SEQUENCE [LARGE SCALE GENOMIC DNA]</scope>
    <source>
        <strain evidence="9 10">T4</strain>
    </source>
</reference>
<dbReference type="PANTHER" id="PTHR33571">
    <property type="entry name" value="SSL8005 PROTEIN"/>
    <property type="match status" value="1"/>
</dbReference>
<evidence type="ECO:0000256" key="3">
    <source>
        <dbReference type="ARBA" id="ARBA00022695"/>
    </source>
</evidence>
<evidence type="ECO:0000256" key="6">
    <source>
        <dbReference type="ARBA" id="ARBA00022840"/>
    </source>
</evidence>
<evidence type="ECO:0000256" key="7">
    <source>
        <dbReference type="ARBA" id="ARBA00022842"/>
    </source>
</evidence>
<dbReference type="SUPFAM" id="SSF81301">
    <property type="entry name" value="Nucleotidyltransferase"/>
    <property type="match status" value="1"/>
</dbReference>
<evidence type="ECO:0000256" key="5">
    <source>
        <dbReference type="ARBA" id="ARBA00022741"/>
    </source>
</evidence>
<proteinExistence type="predicted"/>
<keyword evidence="3" id="KW-0548">Nucleotidyltransferase</keyword>
<dbReference type="PANTHER" id="PTHR33571:SF12">
    <property type="entry name" value="BSL3053 PROTEIN"/>
    <property type="match status" value="1"/>
</dbReference>
<gene>
    <name evidence="9" type="ORF">CLV31_102330</name>
</gene>
<dbReference type="CDD" id="cd05403">
    <property type="entry name" value="NT_KNTase_like"/>
    <property type="match status" value="1"/>
</dbReference>
<keyword evidence="2" id="KW-0808">Transferase</keyword>
<keyword evidence="4" id="KW-0479">Metal-binding</keyword>
<sequence>MISLFEDKMEKLKAICEKHFVEKLFVFGSALRADFTENSDLDFAVLLSEELDPLTHGESFLNLLNDLEKLFQKKIDLVSYRVIKNPIFKKELGQTKVELYAA</sequence>
<dbReference type="InterPro" id="IPR043519">
    <property type="entry name" value="NT_sf"/>
</dbReference>